<dbReference type="Gene3D" id="1.10.443.10">
    <property type="entry name" value="Intergrase catalytic core"/>
    <property type="match status" value="1"/>
</dbReference>
<dbReference type="GO" id="GO:0015074">
    <property type="term" value="P:DNA integration"/>
    <property type="evidence" value="ECO:0007669"/>
    <property type="project" value="InterPro"/>
</dbReference>
<gene>
    <name evidence="3" type="ORF">GSOID_T00032344001</name>
</gene>
<dbReference type="AlphaFoldDB" id="E4YSG4"/>
<keyword evidence="1" id="KW-0233">DNA recombination</keyword>
<dbReference type="InterPro" id="IPR013762">
    <property type="entry name" value="Integrase-like_cat_sf"/>
</dbReference>
<dbReference type="InterPro" id="IPR011010">
    <property type="entry name" value="DNA_brk_join_enz"/>
</dbReference>
<reference evidence="3" key="1">
    <citation type="journal article" date="2010" name="Science">
        <title>Plasticity of animal genome architecture unmasked by rapid evolution of a pelagic tunicate.</title>
        <authorList>
            <person name="Denoeud F."/>
            <person name="Henriet S."/>
            <person name="Mungpakdee S."/>
            <person name="Aury J.M."/>
            <person name="Da Silva C."/>
            <person name="Brinkmann H."/>
            <person name="Mikhaleva J."/>
            <person name="Olsen L.C."/>
            <person name="Jubin C."/>
            <person name="Canestro C."/>
            <person name="Bouquet J.M."/>
            <person name="Danks G."/>
            <person name="Poulain J."/>
            <person name="Campsteijn C."/>
            <person name="Adamski M."/>
            <person name="Cross I."/>
            <person name="Yadetie F."/>
            <person name="Muffato M."/>
            <person name="Louis A."/>
            <person name="Butcher S."/>
            <person name="Tsagkogeorga G."/>
            <person name="Konrad A."/>
            <person name="Singh S."/>
            <person name="Jensen M.F."/>
            <person name="Cong E.H."/>
            <person name="Eikeseth-Otteraa H."/>
            <person name="Noel B."/>
            <person name="Anthouard V."/>
            <person name="Porcel B.M."/>
            <person name="Kachouri-Lafond R."/>
            <person name="Nishino A."/>
            <person name="Ugolini M."/>
            <person name="Chourrout P."/>
            <person name="Nishida H."/>
            <person name="Aasland R."/>
            <person name="Huzurbazar S."/>
            <person name="Westhof E."/>
            <person name="Delsuc F."/>
            <person name="Lehrach H."/>
            <person name="Reinhardt R."/>
            <person name="Weissenbach J."/>
            <person name="Roy S.W."/>
            <person name="Artiguenave F."/>
            <person name="Postlethwait J.H."/>
            <person name="Manak J.R."/>
            <person name="Thompson E.M."/>
            <person name="Jaillon O."/>
            <person name="Du Pasquier L."/>
            <person name="Boudinot P."/>
            <person name="Liberles D.A."/>
            <person name="Volff J.N."/>
            <person name="Philippe H."/>
            <person name="Lenhard B."/>
            <person name="Roest Crollius H."/>
            <person name="Wincker P."/>
            <person name="Chourrout D."/>
        </authorList>
    </citation>
    <scope>NUCLEOTIDE SEQUENCE [LARGE SCALE GENOMIC DNA]</scope>
</reference>
<feature type="region of interest" description="Disordered" evidence="2">
    <location>
        <begin position="396"/>
        <end position="423"/>
    </location>
</feature>
<feature type="compositionally biased region" description="Basic residues" evidence="2">
    <location>
        <begin position="1"/>
        <end position="25"/>
    </location>
</feature>
<feature type="region of interest" description="Disordered" evidence="2">
    <location>
        <begin position="1"/>
        <end position="58"/>
    </location>
</feature>
<accession>E4YSG4</accession>
<proteinExistence type="predicted"/>
<dbReference type="GO" id="GO:0003677">
    <property type="term" value="F:DNA binding"/>
    <property type="evidence" value="ECO:0007669"/>
    <property type="project" value="InterPro"/>
</dbReference>
<dbReference type="GO" id="GO:0006310">
    <property type="term" value="P:DNA recombination"/>
    <property type="evidence" value="ECO:0007669"/>
    <property type="project" value="UniProtKB-KW"/>
</dbReference>
<dbReference type="SUPFAM" id="SSF56349">
    <property type="entry name" value="DNA breaking-rejoining enzymes"/>
    <property type="match status" value="1"/>
</dbReference>
<name>E4YSG4_OIKDI</name>
<evidence type="ECO:0000256" key="2">
    <source>
        <dbReference type="SAM" id="MobiDB-lite"/>
    </source>
</evidence>
<protein>
    <recommendedName>
        <fullName evidence="4">Tyr recombinase domain-containing protein</fullName>
    </recommendedName>
</protein>
<dbReference type="Proteomes" id="UP000011014">
    <property type="component" value="Unassembled WGS sequence"/>
</dbReference>
<evidence type="ECO:0008006" key="4">
    <source>
        <dbReference type="Google" id="ProtNLM"/>
    </source>
</evidence>
<organism evidence="3">
    <name type="scientific">Oikopleura dioica</name>
    <name type="common">Tunicate</name>
    <dbReference type="NCBI Taxonomy" id="34765"/>
    <lineage>
        <taxon>Eukaryota</taxon>
        <taxon>Metazoa</taxon>
        <taxon>Chordata</taxon>
        <taxon>Tunicata</taxon>
        <taxon>Appendicularia</taxon>
        <taxon>Copelata</taxon>
        <taxon>Oikopleuridae</taxon>
        <taxon>Oikopleura</taxon>
    </lineage>
</organism>
<sequence>MARTKYNARKAHHALKKPGRPVKPKPKPESSSDEDEEPEQDTGLVDPDKAFPDEEDETDTIGQSIWADQMITNSVQALLRSKPDTPLAELAEEFCRWIEKTICRPSKPNGYKRWTATIKRSMLAFDDRQIEAASKFLITWGKTQAKTLAAQKLYEPHQAERFLMRDIIELWIHWLNSHKPVRREAALYSAITFFTGARAIEVGKLHIEDLYFEQQGNALVMPIRESKNNVFKDIPERLTMIFRPECPIDLRKLYMAIRGDRTEGRLFQVCKNRRTLCYHYARGAMELGWSRTPSGHSGRTTAITLGIAVGIPKEDLEIMFRWVTGSDMYRRYRSVHMECSEAGAPALVARALIGSLTGGPLGTPSPINRTSLRDANVDLGWYAKTITTIQKGTISSGVPSAIADTPGPSRATPPAEPPKSNYYSGCAWPFQGRAEHGK</sequence>
<evidence type="ECO:0000256" key="1">
    <source>
        <dbReference type="ARBA" id="ARBA00023172"/>
    </source>
</evidence>
<feature type="compositionally biased region" description="Acidic residues" evidence="2">
    <location>
        <begin position="31"/>
        <end position="40"/>
    </location>
</feature>
<dbReference type="EMBL" id="FN655210">
    <property type="protein sequence ID" value="CBY38403.1"/>
    <property type="molecule type" value="Genomic_DNA"/>
</dbReference>
<evidence type="ECO:0000313" key="3">
    <source>
        <dbReference type="EMBL" id="CBY38403.1"/>
    </source>
</evidence>